<dbReference type="Gene3D" id="1.20.1720.10">
    <property type="entry name" value="Multidrug resistance protein D"/>
    <property type="match status" value="1"/>
</dbReference>
<proteinExistence type="predicted"/>
<dbReference type="PANTHER" id="PTHR23501:SF197">
    <property type="entry name" value="COMD"/>
    <property type="match status" value="1"/>
</dbReference>
<organism evidence="9 10">
    <name type="scientific">Tumebacillus amylolyticus</name>
    <dbReference type="NCBI Taxonomy" id="2801339"/>
    <lineage>
        <taxon>Bacteria</taxon>
        <taxon>Bacillati</taxon>
        <taxon>Bacillota</taxon>
        <taxon>Bacilli</taxon>
        <taxon>Bacillales</taxon>
        <taxon>Alicyclobacillaceae</taxon>
        <taxon>Tumebacillus</taxon>
    </lineage>
</organism>
<dbReference type="SUPFAM" id="SSF103473">
    <property type="entry name" value="MFS general substrate transporter"/>
    <property type="match status" value="1"/>
</dbReference>
<feature type="transmembrane region" description="Helical" evidence="7">
    <location>
        <begin position="332"/>
        <end position="352"/>
    </location>
</feature>
<dbReference type="Pfam" id="PF07690">
    <property type="entry name" value="MFS_1"/>
    <property type="match status" value="1"/>
</dbReference>
<dbReference type="PROSITE" id="PS00216">
    <property type="entry name" value="SUGAR_TRANSPORT_1"/>
    <property type="match status" value="1"/>
</dbReference>
<name>A0ABS1JFZ0_9BACL</name>
<dbReference type="Proteomes" id="UP000602284">
    <property type="component" value="Unassembled WGS sequence"/>
</dbReference>
<dbReference type="InterPro" id="IPR005829">
    <property type="entry name" value="Sugar_transporter_CS"/>
</dbReference>
<dbReference type="NCBIfam" id="TIGR00711">
    <property type="entry name" value="efflux_EmrB"/>
    <property type="match status" value="1"/>
</dbReference>
<evidence type="ECO:0000256" key="2">
    <source>
        <dbReference type="ARBA" id="ARBA00022448"/>
    </source>
</evidence>
<dbReference type="EMBL" id="JAEQNB010000009">
    <property type="protein sequence ID" value="MBL0389199.1"/>
    <property type="molecule type" value="Genomic_DNA"/>
</dbReference>
<feature type="transmembrane region" description="Helical" evidence="7">
    <location>
        <begin position="303"/>
        <end position="325"/>
    </location>
</feature>
<feature type="transmembrane region" description="Helical" evidence="7">
    <location>
        <begin position="268"/>
        <end position="291"/>
    </location>
</feature>
<dbReference type="InterPro" id="IPR020846">
    <property type="entry name" value="MFS_dom"/>
</dbReference>
<feature type="transmembrane region" description="Helical" evidence="7">
    <location>
        <begin position="136"/>
        <end position="154"/>
    </location>
</feature>
<keyword evidence="10" id="KW-1185">Reference proteome</keyword>
<dbReference type="PRINTS" id="PR01036">
    <property type="entry name" value="TCRTETB"/>
</dbReference>
<keyword evidence="4 7" id="KW-0812">Transmembrane</keyword>
<evidence type="ECO:0000256" key="5">
    <source>
        <dbReference type="ARBA" id="ARBA00022989"/>
    </source>
</evidence>
<keyword evidence="5 7" id="KW-1133">Transmembrane helix</keyword>
<sequence>MDMAAPSKKRTLVIIGLLLGLFFSSLDQTVVGTAMPTIIGQLGHIELLTWITTAYLLTSTSVVPIAGKLADIFGRRSLYLIGMVVFIIGSALCGMADSMMQLTIYRAIQGIGGGMLMPLAMTIIGDITTGASRAKFQGMFMAVFGLSSVLGPQLGGWIVDNWNWHWIFYINLPFGIVATIFIWLGLEGSFVKKQVSIDWFGIVTMVVSIVSLLLALSLGGKDYGWGSWQIVSLFAGFAVFLILFLVAETKAKDPIMPLNLFRNRIFTIVNLIGFLMALGMFGAMTFTPLLMQGVVGMSATKAASVMTPMMFGMIVTSILGSRLLIKVGLRPMLIAGMAVMMLSFYLFGQLGLETTQLKASIEMVLLGLGMGLIMPSLGIALQEAFPMEMRGTVTSSNTFFRQIGGTVGISLLGAIFNSRSVSDIGNQLDPVLSKMGPNSEKLLDMAHNNPQGLYSSLLNVDFLKALPQQIADLFTNQVTPVLKTSLLDSLHSIYSVCIWFALLGLIVSLFVGKVKISGRNAAPTAKGQAKTAAQE</sequence>
<dbReference type="RefSeq" id="WP_201638257.1">
    <property type="nucleotide sequence ID" value="NZ_JAEQNB010000009.1"/>
</dbReference>
<feature type="transmembrane region" description="Helical" evidence="7">
    <location>
        <begin position="48"/>
        <end position="66"/>
    </location>
</feature>
<evidence type="ECO:0000256" key="1">
    <source>
        <dbReference type="ARBA" id="ARBA00004651"/>
    </source>
</evidence>
<evidence type="ECO:0000259" key="8">
    <source>
        <dbReference type="PROSITE" id="PS50850"/>
    </source>
</evidence>
<feature type="transmembrane region" description="Helical" evidence="7">
    <location>
        <begin position="198"/>
        <end position="219"/>
    </location>
</feature>
<keyword evidence="6 7" id="KW-0472">Membrane</keyword>
<feature type="transmembrane region" description="Helical" evidence="7">
    <location>
        <begin position="398"/>
        <end position="416"/>
    </location>
</feature>
<keyword evidence="3" id="KW-1003">Cell membrane</keyword>
<dbReference type="InterPro" id="IPR011701">
    <property type="entry name" value="MFS"/>
</dbReference>
<feature type="transmembrane region" description="Helical" evidence="7">
    <location>
        <begin position="104"/>
        <end position="124"/>
    </location>
</feature>
<dbReference type="PROSITE" id="PS50850">
    <property type="entry name" value="MFS"/>
    <property type="match status" value="1"/>
</dbReference>
<dbReference type="InterPro" id="IPR036259">
    <property type="entry name" value="MFS_trans_sf"/>
</dbReference>
<feature type="transmembrane region" description="Helical" evidence="7">
    <location>
        <begin position="78"/>
        <end position="98"/>
    </location>
</feature>
<accession>A0ABS1JFZ0</accession>
<feature type="transmembrane region" description="Helical" evidence="7">
    <location>
        <begin position="225"/>
        <end position="247"/>
    </location>
</feature>
<evidence type="ECO:0000256" key="4">
    <source>
        <dbReference type="ARBA" id="ARBA00022692"/>
    </source>
</evidence>
<protein>
    <submittedName>
        <fullName evidence="9">MFS transporter</fullName>
    </submittedName>
</protein>
<gene>
    <name evidence="9" type="ORF">JJB07_21640</name>
</gene>
<comment type="caution">
    <text evidence="9">The sequence shown here is derived from an EMBL/GenBank/DDBJ whole genome shotgun (WGS) entry which is preliminary data.</text>
</comment>
<feature type="transmembrane region" description="Helical" evidence="7">
    <location>
        <begin position="364"/>
        <end position="386"/>
    </location>
</feature>
<evidence type="ECO:0000313" key="10">
    <source>
        <dbReference type="Proteomes" id="UP000602284"/>
    </source>
</evidence>
<evidence type="ECO:0000256" key="7">
    <source>
        <dbReference type="SAM" id="Phobius"/>
    </source>
</evidence>
<comment type="subcellular location">
    <subcellularLocation>
        <location evidence="1">Cell membrane</location>
        <topology evidence="1">Multi-pass membrane protein</topology>
    </subcellularLocation>
</comment>
<reference evidence="9 10" key="1">
    <citation type="submission" date="2021-01" db="EMBL/GenBank/DDBJ databases">
        <title>Tumebacillus sp. strain ITR2 16S ribosomal RNA gene Genome sequencing and assembly.</title>
        <authorList>
            <person name="Kang M."/>
        </authorList>
    </citation>
    <scope>NUCLEOTIDE SEQUENCE [LARGE SCALE GENOMIC DNA]</scope>
    <source>
        <strain evidence="9 10">ITR2</strain>
    </source>
</reference>
<dbReference type="PANTHER" id="PTHR23501">
    <property type="entry name" value="MAJOR FACILITATOR SUPERFAMILY"/>
    <property type="match status" value="1"/>
</dbReference>
<evidence type="ECO:0000256" key="3">
    <source>
        <dbReference type="ARBA" id="ARBA00022475"/>
    </source>
</evidence>
<dbReference type="InterPro" id="IPR004638">
    <property type="entry name" value="EmrB-like"/>
</dbReference>
<evidence type="ECO:0000313" key="9">
    <source>
        <dbReference type="EMBL" id="MBL0389199.1"/>
    </source>
</evidence>
<keyword evidence="2" id="KW-0813">Transport</keyword>
<feature type="domain" description="Major facilitator superfamily (MFS) profile" evidence="8">
    <location>
        <begin position="13"/>
        <end position="516"/>
    </location>
</feature>
<dbReference type="CDD" id="cd17502">
    <property type="entry name" value="MFS_Azr1_MDR_like"/>
    <property type="match status" value="1"/>
</dbReference>
<feature type="transmembrane region" description="Helical" evidence="7">
    <location>
        <begin position="166"/>
        <end position="186"/>
    </location>
</feature>
<evidence type="ECO:0000256" key="6">
    <source>
        <dbReference type="ARBA" id="ARBA00023136"/>
    </source>
</evidence>
<feature type="transmembrane region" description="Helical" evidence="7">
    <location>
        <begin position="492"/>
        <end position="511"/>
    </location>
</feature>
<dbReference type="Gene3D" id="1.20.1250.20">
    <property type="entry name" value="MFS general substrate transporter like domains"/>
    <property type="match status" value="1"/>
</dbReference>